<comment type="caution">
    <text evidence="1">The sequence shown here is derived from an EMBL/GenBank/DDBJ whole genome shotgun (WGS) entry which is preliminary data.</text>
</comment>
<dbReference type="AlphaFoldDB" id="A0AAV4XVF5"/>
<name>A0AAV4XVF5_CAEEX</name>
<dbReference type="EMBL" id="BPLR01000914">
    <property type="protein sequence ID" value="GIY98318.1"/>
    <property type="molecule type" value="Genomic_DNA"/>
</dbReference>
<gene>
    <name evidence="1" type="ORF">CEXT_485381</name>
</gene>
<proteinExistence type="predicted"/>
<organism evidence="1 2">
    <name type="scientific">Caerostris extrusa</name>
    <name type="common">Bark spider</name>
    <name type="synonym">Caerostris bankana</name>
    <dbReference type="NCBI Taxonomy" id="172846"/>
    <lineage>
        <taxon>Eukaryota</taxon>
        <taxon>Metazoa</taxon>
        <taxon>Ecdysozoa</taxon>
        <taxon>Arthropoda</taxon>
        <taxon>Chelicerata</taxon>
        <taxon>Arachnida</taxon>
        <taxon>Araneae</taxon>
        <taxon>Araneomorphae</taxon>
        <taxon>Entelegynae</taxon>
        <taxon>Araneoidea</taxon>
        <taxon>Araneidae</taxon>
        <taxon>Caerostris</taxon>
    </lineage>
</organism>
<evidence type="ECO:0000313" key="1">
    <source>
        <dbReference type="EMBL" id="GIY98318.1"/>
    </source>
</evidence>
<protein>
    <submittedName>
        <fullName evidence="1">Uncharacterized protein</fullName>
    </submittedName>
</protein>
<accession>A0AAV4XVF5</accession>
<evidence type="ECO:0000313" key="2">
    <source>
        <dbReference type="Proteomes" id="UP001054945"/>
    </source>
</evidence>
<keyword evidence="2" id="KW-1185">Reference proteome</keyword>
<dbReference type="Proteomes" id="UP001054945">
    <property type="component" value="Unassembled WGS sequence"/>
</dbReference>
<sequence>MREVLESARGGIFQGALSSITTFRTMTSVVHHRQKNVLRPNGFHCSKILGVAYVRSQIRSRCVLLPQDIGNKHPHPKADFRPRDHLIRFSETQLIILAWIENAFRTRGG</sequence>
<reference evidence="1 2" key="1">
    <citation type="submission" date="2021-06" db="EMBL/GenBank/DDBJ databases">
        <title>Caerostris extrusa draft genome.</title>
        <authorList>
            <person name="Kono N."/>
            <person name="Arakawa K."/>
        </authorList>
    </citation>
    <scope>NUCLEOTIDE SEQUENCE [LARGE SCALE GENOMIC DNA]</scope>
</reference>